<dbReference type="EMBL" id="UINC01019312">
    <property type="protein sequence ID" value="SVA81724.1"/>
    <property type="molecule type" value="Genomic_DNA"/>
</dbReference>
<feature type="transmembrane region" description="Helical" evidence="1">
    <location>
        <begin position="83"/>
        <end position="104"/>
    </location>
</feature>
<dbReference type="AlphaFoldDB" id="A0A381YXQ1"/>
<proteinExistence type="predicted"/>
<gene>
    <name evidence="2" type="ORF">METZ01_LOCUS134578</name>
</gene>
<protein>
    <submittedName>
        <fullName evidence="2">Uncharacterized protein</fullName>
    </submittedName>
</protein>
<evidence type="ECO:0000256" key="1">
    <source>
        <dbReference type="SAM" id="Phobius"/>
    </source>
</evidence>
<accession>A0A381YXQ1</accession>
<sequence>MFETVQKRFAWLARFMILIAGGSGFYMLDFIDGWSRYSEPQYWWIHLMTFVWALFMFVIFVSEPVFLHQLFAKYVQINPAKTFVFVQVLHLFMLTLSLVAVGAADANNHDWFPS</sequence>
<evidence type="ECO:0000313" key="2">
    <source>
        <dbReference type="EMBL" id="SVA81724.1"/>
    </source>
</evidence>
<keyword evidence="1" id="KW-0812">Transmembrane</keyword>
<organism evidence="2">
    <name type="scientific">marine metagenome</name>
    <dbReference type="NCBI Taxonomy" id="408172"/>
    <lineage>
        <taxon>unclassified sequences</taxon>
        <taxon>metagenomes</taxon>
        <taxon>ecological metagenomes</taxon>
    </lineage>
</organism>
<feature type="transmembrane region" description="Helical" evidence="1">
    <location>
        <begin position="43"/>
        <end position="62"/>
    </location>
</feature>
<reference evidence="2" key="1">
    <citation type="submission" date="2018-05" db="EMBL/GenBank/DDBJ databases">
        <authorList>
            <person name="Lanie J.A."/>
            <person name="Ng W.-L."/>
            <person name="Kazmierczak K.M."/>
            <person name="Andrzejewski T.M."/>
            <person name="Davidsen T.M."/>
            <person name="Wayne K.J."/>
            <person name="Tettelin H."/>
            <person name="Glass J.I."/>
            <person name="Rusch D."/>
            <person name="Podicherti R."/>
            <person name="Tsui H.-C.T."/>
            <person name="Winkler M.E."/>
        </authorList>
    </citation>
    <scope>NUCLEOTIDE SEQUENCE</scope>
</reference>
<name>A0A381YXQ1_9ZZZZ</name>
<keyword evidence="1" id="KW-0472">Membrane</keyword>
<keyword evidence="1" id="KW-1133">Transmembrane helix</keyword>
<feature type="transmembrane region" description="Helical" evidence="1">
    <location>
        <begin position="12"/>
        <end position="31"/>
    </location>
</feature>